<sequence>MNPPGQPLSANSGLSTTARQQIASNHRGADGHGKASSSGGAHDDKERNRHRFRNSDNVDTAGLATRRGMPPLAWRVRSITNRQDVHGLLEYTVQWESTTHLTADVQAETRDGHEQVRVEGKWWKVDRLTDVSLAHGEPLTSVGWAATTHPVWKLPSAFDAMSAYDRLHPRHRKALDFGRWGLHILDVQDPEPESDADIHGEITGDVLVPQRGVDYTAALLELAERQLANGGLIVPSALQYLNMPRRQRLTFSNSFTDEGKPWDLSQKLKYRGGFVHVAGHAQSTRCSHCVEKGGAFDKCVTFRDAFAGACTNCAVAGRGTSCEYHHKLEWRKNIRPDVMDGDEEEEDEVGVPAEIEHSALDAAPDISALRISEDVPFKGSTASLRTGPALEASDNAESSTLKCTAGSSSGKRKRRHAHEDDDAEVEPLRKRDRADSVIEGTLLPPERLLSSPSPTRSIEMTYHSRCRKFGRACVDPDVGFCLPVNLTDYASYIVYNDEVFAKGELTAEQIKYIISRSPCGLAILLNEAWQDVRDRAELKWYTKWRLFSEIYYDVLASAVKKYCGFRPNTIIDLSDE</sequence>
<name>A0A0F4GXY0_9PEZI</name>
<dbReference type="EMBL" id="LAFY01000251">
    <property type="protein sequence ID" value="KJY02099.1"/>
    <property type="molecule type" value="Genomic_DNA"/>
</dbReference>
<accession>A0A0F4GXY0</accession>
<keyword evidence="3" id="KW-1185">Reference proteome</keyword>
<feature type="compositionally biased region" description="Polar residues" evidence="1">
    <location>
        <begin position="8"/>
        <end position="24"/>
    </location>
</feature>
<gene>
    <name evidence="2" type="ORF">TI39_contig259g00008</name>
</gene>
<reference evidence="2 3" key="1">
    <citation type="submission" date="2015-03" db="EMBL/GenBank/DDBJ databases">
        <title>RNA-seq based gene annotation and comparative genomics of four Zymoseptoria species reveal species-specific pathogenicity related genes and transposable element activity.</title>
        <authorList>
            <person name="Grandaubert J."/>
            <person name="Bhattacharyya A."/>
            <person name="Stukenbrock E.H."/>
        </authorList>
    </citation>
    <scope>NUCLEOTIDE SEQUENCE [LARGE SCALE GENOMIC DNA]</scope>
    <source>
        <strain evidence="2 3">Zb18110</strain>
    </source>
</reference>
<evidence type="ECO:0000256" key="1">
    <source>
        <dbReference type="SAM" id="MobiDB-lite"/>
    </source>
</evidence>
<proteinExistence type="predicted"/>
<feature type="region of interest" description="Disordered" evidence="1">
    <location>
        <begin position="1"/>
        <end position="64"/>
    </location>
</feature>
<feature type="region of interest" description="Disordered" evidence="1">
    <location>
        <begin position="382"/>
        <end position="431"/>
    </location>
</feature>
<evidence type="ECO:0000313" key="2">
    <source>
        <dbReference type="EMBL" id="KJY02099.1"/>
    </source>
</evidence>
<protein>
    <submittedName>
        <fullName evidence="2">Uncharacterized protein</fullName>
    </submittedName>
</protein>
<feature type="compositionally biased region" description="Polar residues" evidence="1">
    <location>
        <begin position="395"/>
        <end position="409"/>
    </location>
</feature>
<dbReference type="Pfam" id="PF12511">
    <property type="entry name" value="DUF3716"/>
    <property type="match status" value="1"/>
</dbReference>
<evidence type="ECO:0000313" key="3">
    <source>
        <dbReference type="Proteomes" id="UP000033647"/>
    </source>
</evidence>
<dbReference type="Proteomes" id="UP000033647">
    <property type="component" value="Unassembled WGS sequence"/>
</dbReference>
<organism evidence="2 3">
    <name type="scientific">Zymoseptoria brevis</name>
    <dbReference type="NCBI Taxonomy" id="1047168"/>
    <lineage>
        <taxon>Eukaryota</taxon>
        <taxon>Fungi</taxon>
        <taxon>Dikarya</taxon>
        <taxon>Ascomycota</taxon>
        <taxon>Pezizomycotina</taxon>
        <taxon>Dothideomycetes</taxon>
        <taxon>Dothideomycetidae</taxon>
        <taxon>Mycosphaerellales</taxon>
        <taxon>Mycosphaerellaceae</taxon>
        <taxon>Zymoseptoria</taxon>
    </lineage>
</organism>
<comment type="caution">
    <text evidence="2">The sequence shown here is derived from an EMBL/GenBank/DDBJ whole genome shotgun (WGS) entry which is preliminary data.</text>
</comment>
<dbReference type="AlphaFoldDB" id="A0A0F4GXY0"/>
<dbReference type="InterPro" id="IPR022190">
    <property type="entry name" value="DUF3716"/>
</dbReference>
<dbReference type="OrthoDB" id="10523923at2759"/>